<dbReference type="PANTHER" id="PTHR30146:SF145">
    <property type="entry name" value="RIBOSE OPERON REPRESSOR"/>
    <property type="match status" value="1"/>
</dbReference>
<dbReference type="GO" id="GO:0003677">
    <property type="term" value="F:DNA binding"/>
    <property type="evidence" value="ECO:0007669"/>
    <property type="project" value="UniProtKB-KW"/>
</dbReference>
<keyword evidence="1" id="KW-0805">Transcription regulation</keyword>
<sequence length="339" mass="37786">MANFANVSTTTISRYLNGKYDAMSEDTKARIHNAIQVLNYNPNHMARGLRNDKSYTIGFVVADIGNSYSISVIRGFEETCSKFGYSIIVCNSDESADKERECLQMLISRQIDAIAINSTGQNNDLLLSISESIPVLLIDRKLPELSFDTVSTNNFQGMQLAVEHLLSRGCSTISLMIKNPDGISPRYERVNAFNSITQKNDVRLRQAMLKVVESYDSDSLTRYIKDVMDHQSSQNKVGFILGNGTLSLMALKAVHQLNYRVPEELLLIGFDDPEWASIARPTLSCIVQPTCDIGRQSAELIISRINNNLNNVQAKTIELPVNLMERESTSGNEADSFLV</sequence>
<proteinExistence type="predicted"/>
<evidence type="ECO:0000313" key="5">
    <source>
        <dbReference type="EMBL" id="MFK9093865.1"/>
    </source>
</evidence>
<dbReference type="Gene3D" id="3.40.50.2300">
    <property type="match status" value="2"/>
</dbReference>
<evidence type="ECO:0000256" key="1">
    <source>
        <dbReference type="ARBA" id="ARBA00023015"/>
    </source>
</evidence>
<dbReference type="EMBL" id="JBJHQH010000017">
    <property type="protein sequence ID" value="MFK9093865.1"/>
    <property type="molecule type" value="Genomic_DNA"/>
</dbReference>
<dbReference type="SMART" id="SM00354">
    <property type="entry name" value="HTH_LACI"/>
    <property type="match status" value="1"/>
</dbReference>
<dbReference type="PANTHER" id="PTHR30146">
    <property type="entry name" value="LACI-RELATED TRANSCRIPTIONAL REPRESSOR"/>
    <property type="match status" value="1"/>
</dbReference>
<dbReference type="InterPro" id="IPR028082">
    <property type="entry name" value="Peripla_BP_I"/>
</dbReference>
<comment type="caution">
    <text evidence="5">The sequence shown here is derived from an EMBL/GenBank/DDBJ whole genome shotgun (WGS) entry which is preliminary data.</text>
</comment>
<dbReference type="PROSITE" id="PS50932">
    <property type="entry name" value="HTH_LACI_2"/>
    <property type="match status" value="1"/>
</dbReference>
<dbReference type="InterPro" id="IPR010982">
    <property type="entry name" value="Lambda_DNA-bd_dom_sf"/>
</dbReference>
<organism evidence="5 6">
    <name type="scientific">Bacillus salipaludis</name>
    <dbReference type="NCBI Taxonomy" id="2547811"/>
    <lineage>
        <taxon>Bacteria</taxon>
        <taxon>Bacillati</taxon>
        <taxon>Bacillota</taxon>
        <taxon>Bacilli</taxon>
        <taxon>Bacillales</taxon>
        <taxon>Bacillaceae</taxon>
        <taxon>Bacillus</taxon>
    </lineage>
</organism>
<dbReference type="Gene3D" id="1.10.260.40">
    <property type="entry name" value="lambda repressor-like DNA-binding domains"/>
    <property type="match status" value="1"/>
</dbReference>
<feature type="domain" description="HTH lacI-type" evidence="4">
    <location>
        <begin position="1"/>
        <end position="51"/>
    </location>
</feature>
<dbReference type="CDD" id="cd01392">
    <property type="entry name" value="HTH_LacI"/>
    <property type="match status" value="1"/>
</dbReference>
<gene>
    <name evidence="5" type="ORF">ACJEBI_20595</name>
</gene>
<dbReference type="CDD" id="cd06283">
    <property type="entry name" value="PBP1_RegR_EndR_KdgR-like"/>
    <property type="match status" value="1"/>
</dbReference>
<name>A0ABW8RK37_9BACI</name>
<keyword evidence="6" id="KW-1185">Reference proteome</keyword>
<accession>A0ABW8RK37</accession>
<evidence type="ECO:0000256" key="3">
    <source>
        <dbReference type="ARBA" id="ARBA00023163"/>
    </source>
</evidence>
<dbReference type="Pfam" id="PF00356">
    <property type="entry name" value="LacI"/>
    <property type="match status" value="1"/>
</dbReference>
<dbReference type="InterPro" id="IPR046335">
    <property type="entry name" value="LacI/GalR-like_sensor"/>
</dbReference>
<dbReference type="InterPro" id="IPR000843">
    <property type="entry name" value="HTH_LacI"/>
</dbReference>
<dbReference type="SUPFAM" id="SSF53822">
    <property type="entry name" value="Periplasmic binding protein-like I"/>
    <property type="match status" value="1"/>
</dbReference>
<dbReference type="RefSeq" id="WP_406582363.1">
    <property type="nucleotide sequence ID" value="NZ_JBJHQH010000017.1"/>
</dbReference>
<keyword evidence="2 5" id="KW-0238">DNA-binding</keyword>
<reference evidence="5 6" key="1">
    <citation type="submission" date="2024-11" db="EMBL/GenBank/DDBJ databases">
        <authorList>
            <person name="Lucas J.A."/>
        </authorList>
    </citation>
    <scope>NUCLEOTIDE SEQUENCE [LARGE SCALE GENOMIC DNA]</scope>
    <source>
        <strain evidence="5 6">Z 5.4</strain>
    </source>
</reference>
<evidence type="ECO:0000256" key="2">
    <source>
        <dbReference type="ARBA" id="ARBA00023125"/>
    </source>
</evidence>
<dbReference type="Proteomes" id="UP001623041">
    <property type="component" value="Unassembled WGS sequence"/>
</dbReference>
<evidence type="ECO:0000313" key="6">
    <source>
        <dbReference type="Proteomes" id="UP001623041"/>
    </source>
</evidence>
<protein>
    <submittedName>
        <fullName evidence="5">LacI family DNA-binding transcriptional regulator</fullName>
    </submittedName>
</protein>
<evidence type="ECO:0000259" key="4">
    <source>
        <dbReference type="PROSITE" id="PS50932"/>
    </source>
</evidence>
<keyword evidence="3" id="KW-0804">Transcription</keyword>
<dbReference type="SUPFAM" id="SSF47413">
    <property type="entry name" value="lambda repressor-like DNA-binding domains"/>
    <property type="match status" value="1"/>
</dbReference>
<dbReference type="Pfam" id="PF13377">
    <property type="entry name" value="Peripla_BP_3"/>
    <property type="match status" value="1"/>
</dbReference>